<name>A0A9P4I499_9PEZI</name>
<sequence length="299" mass="35159">MEWVPKLVILTKTAGQASMSDSGKALILADETQQNSEDVDPKTIFPFMKLPQEIRDEIYALLEKEDVHFERCVRTRFRKKQEWIVITIPYYPHPTLLRICRQIQNEALKEAFRGENTVIIDELPYRHMDCVWEFEKFESLVRLLGYVKSCRIWLEQVSNQQERGLVKGQRCMVECILQLLPELEECWIQFLVWRGVGKHTARDDRERKSFESVKFDIRSHQQGRGYRKQRSLTLHKRILSSVEQPWPSANGSRGYLNHVRRPTGESHLVVDDGAASMEDIRKALQEQFLLWEKTETVTA</sequence>
<proteinExistence type="predicted"/>
<gene>
    <name evidence="2" type="ORF">NA57DRAFT_61626</name>
</gene>
<keyword evidence="3" id="KW-1185">Reference proteome</keyword>
<dbReference type="AlphaFoldDB" id="A0A9P4I499"/>
<evidence type="ECO:0000259" key="1">
    <source>
        <dbReference type="Pfam" id="PF20150"/>
    </source>
</evidence>
<dbReference type="PANTHER" id="PTHR42085:SF2">
    <property type="entry name" value="F-BOX DOMAIN-CONTAINING PROTEIN"/>
    <property type="match status" value="1"/>
</dbReference>
<evidence type="ECO:0000313" key="2">
    <source>
        <dbReference type="EMBL" id="KAF2093509.1"/>
    </source>
</evidence>
<organism evidence="2 3">
    <name type="scientific">Rhizodiscina lignyota</name>
    <dbReference type="NCBI Taxonomy" id="1504668"/>
    <lineage>
        <taxon>Eukaryota</taxon>
        <taxon>Fungi</taxon>
        <taxon>Dikarya</taxon>
        <taxon>Ascomycota</taxon>
        <taxon>Pezizomycotina</taxon>
        <taxon>Dothideomycetes</taxon>
        <taxon>Pleosporomycetidae</taxon>
        <taxon>Aulographales</taxon>
        <taxon>Rhizodiscinaceae</taxon>
        <taxon>Rhizodiscina</taxon>
    </lineage>
</organism>
<accession>A0A9P4I499</accession>
<dbReference type="PANTHER" id="PTHR42085">
    <property type="entry name" value="F-BOX DOMAIN-CONTAINING PROTEIN"/>
    <property type="match status" value="1"/>
</dbReference>
<dbReference type="OrthoDB" id="62952at2759"/>
<dbReference type="Proteomes" id="UP000799772">
    <property type="component" value="Unassembled WGS sequence"/>
</dbReference>
<dbReference type="Pfam" id="PF20150">
    <property type="entry name" value="2EXR"/>
    <property type="match status" value="1"/>
</dbReference>
<reference evidence="2" key="1">
    <citation type="journal article" date="2020" name="Stud. Mycol.">
        <title>101 Dothideomycetes genomes: a test case for predicting lifestyles and emergence of pathogens.</title>
        <authorList>
            <person name="Haridas S."/>
            <person name="Albert R."/>
            <person name="Binder M."/>
            <person name="Bloem J."/>
            <person name="Labutti K."/>
            <person name="Salamov A."/>
            <person name="Andreopoulos B."/>
            <person name="Baker S."/>
            <person name="Barry K."/>
            <person name="Bills G."/>
            <person name="Bluhm B."/>
            <person name="Cannon C."/>
            <person name="Castanera R."/>
            <person name="Culley D."/>
            <person name="Daum C."/>
            <person name="Ezra D."/>
            <person name="Gonzalez J."/>
            <person name="Henrissat B."/>
            <person name="Kuo A."/>
            <person name="Liang C."/>
            <person name="Lipzen A."/>
            <person name="Lutzoni F."/>
            <person name="Magnuson J."/>
            <person name="Mondo S."/>
            <person name="Nolan M."/>
            <person name="Ohm R."/>
            <person name="Pangilinan J."/>
            <person name="Park H.-J."/>
            <person name="Ramirez L."/>
            <person name="Alfaro M."/>
            <person name="Sun H."/>
            <person name="Tritt A."/>
            <person name="Yoshinaga Y."/>
            <person name="Zwiers L.-H."/>
            <person name="Turgeon B."/>
            <person name="Goodwin S."/>
            <person name="Spatafora J."/>
            <person name="Crous P."/>
            <person name="Grigoriev I."/>
        </authorList>
    </citation>
    <scope>NUCLEOTIDE SEQUENCE</scope>
    <source>
        <strain evidence="2">CBS 133067</strain>
    </source>
</reference>
<dbReference type="InterPro" id="IPR038883">
    <property type="entry name" value="AN11006-like"/>
</dbReference>
<feature type="domain" description="2EXR" evidence="1">
    <location>
        <begin position="46"/>
        <end position="110"/>
    </location>
</feature>
<protein>
    <recommendedName>
        <fullName evidence="1">2EXR domain-containing protein</fullName>
    </recommendedName>
</protein>
<dbReference type="EMBL" id="ML978138">
    <property type="protein sequence ID" value="KAF2093509.1"/>
    <property type="molecule type" value="Genomic_DNA"/>
</dbReference>
<evidence type="ECO:0000313" key="3">
    <source>
        <dbReference type="Proteomes" id="UP000799772"/>
    </source>
</evidence>
<comment type="caution">
    <text evidence="2">The sequence shown here is derived from an EMBL/GenBank/DDBJ whole genome shotgun (WGS) entry which is preliminary data.</text>
</comment>
<dbReference type="InterPro" id="IPR045518">
    <property type="entry name" value="2EXR"/>
</dbReference>